<dbReference type="EMBL" id="LT934111">
    <property type="protein sequence ID" value="VAH03022.1"/>
    <property type="molecule type" value="Genomic_DNA"/>
</dbReference>
<evidence type="ECO:0000313" key="1">
    <source>
        <dbReference type="EMBL" id="VAH03022.1"/>
    </source>
</evidence>
<proteinExistence type="predicted"/>
<dbReference type="Gramene" id="TRITD1Av1G052060.1">
    <property type="protein sequence ID" value="TRITD1Av1G052060.1"/>
    <property type="gene ID" value="TRITD1Av1G052060"/>
</dbReference>
<gene>
    <name evidence="1" type="ORF">TRITD_1Av1G052060</name>
</gene>
<reference evidence="1 2" key="1">
    <citation type="submission" date="2017-09" db="EMBL/GenBank/DDBJ databases">
        <authorList>
            <consortium name="International Durum Wheat Genome Sequencing Consortium (IDWGSC)"/>
            <person name="Milanesi L."/>
        </authorList>
    </citation>
    <scope>NUCLEOTIDE SEQUENCE [LARGE SCALE GENOMIC DNA]</scope>
    <source>
        <strain evidence="2">cv. Svevo</strain>
    </source>
</reference>
<dbReference type="AlphaFoldDB" id="A0A9R0UU71"/>
<dbReference type="Proteomes" id="UP000324705">
    <property type="component" value="Chromosome 1A"/>
</dbReference>
<keyword evidence="2" id="KW-1185">Reference proteome</keyword>
<dbReference type="OMA" id="QPCSMVA"/>
<organism evidence="1 2">
    <name type="scientific">Triticum turgidum subsp. durum</name>
    <name type="common">Durum wheat</name>
    <name type="synonym">Triticum durum</name>
    <dbReference type="NCBI Taxonomy" id="4567"/>
    <lineage>
        <taxon>Eukaryota</taxon>
        <taxon>Viridiplantae</taxon>
        <taxon>Streptophyta</taxon>
        <taxon>Embryophyta</taxon>
        <taxon>Tracheophyta</taxon>
        <taxon>Spermatophyta</taxon>
        <taxon>Magnoliopsida</taxon>
        <taxon>Liliopsida</taxon>
        <taxon>Poales</taxon>
        <taxon>Poaceae</taxon>
        <taxon>BOP clade</taxon>
        <taxon>Pooideae</taxon>
        <taxon>Triticodae</taxon>
        <taxon>Triticeae</taxon>
        <taxon>Triticinae</taxon>
        <taxon>Triticum</taxon>
    </lineage>
</organism>
<accession>A0A9R0UU71</accession>
<sequence length="182" mass="19409">MVPWWSCNETSLGVVAATVERRRTVDPWCCDEALSNRRRRRCFIATSPELPTTAATLHCNLAGAPTIVVALHCNLAGASLQPQPCSMVAPRQPPAKLHCSVTTTTRPCSIAAPPPACPVKAPPQHQTGAAEASLQRNAMASRCCGESGDRDGGCCDTTVRRAGDSDAAMQTRWRQSSRGPML</sequence>
<protein>
    <submittedName>
        <fullName evidence="1">Uncharacterized protein</fullName>
    </submittedName>
</protein>
<evidence type="ECO:0000313" key="2">
    <source>
        <dbReference type="Proteomes" id="UP000324705"/>
    </source>
</evidence>
<name>A0A9R0UU71_TRITD</name>